<dbReference type="RefSeq" id="WP_145028573.1">
    <property type="nucleotide sequence ID" value="NZ_CP036271.1"/>
</dbReference>
<dbReference type="Pfam" id="PF13620">
    <property type="entry name" value="CarboxypepD_reg"/>
    <property type="match status" value="1"/>
</dbReference>
<name>A0A517SB67_9PLAN</name>
<accession>A0A517SB67</accession>
<evidence type="ECO:0000313" key="1">
    <source>
        <dbReference type="EMBL" id="QDT53390.1"/>
    </source>
</evidence>
<protein>
    <recommendedName>
        <fullName evidence="3">Nickel uptake substrate-specific transmembrane region</fullName>
    </recommendedName>
</protein>
<dbReference type="AlphaFoldDB" id="A0A517SB67"/>
<reference evidence="1 2" key="1">
    <citation type="submission" date="2019-02" db="EMBL/GenBank/DDBJ databases">
        <title>Deep-cultivation of Planctomycetes and their phenomic and genomic characterization uncovers novel biology.</title>
        <authorList>
            <person name="Wiegand S."/>
            <person name="Jogler M."/>
            <person name="Boedeker C."/>
            <person name="Pinto D."/>
            <person name="Vollmers J."/>
            <person name="Rivas-Marin E."/>
            <person name="Kohn T."/>
            <person name="Peeters S.H."/>
            <person name="Heuer A."/>
            <person name="Rast P."/>
            <person name="Oberbeckmann S."/>
            <person name="Bunk B."/>
            <person name="Jeske O."/>
            <person name="Meyerdierks A."/>
            <person name="Storesund J.E."/>
            <person name="Kallscheuer N."/>
            <person name="Luecker S."/>
            <person name="Lage O.M."/>
            <person name="Pohl T."/>
            <person name="Merkel B.J."/>
            <person name="Hornburger P."/>
            <person name="Mueller R.-W."/>
            <person name="Bruemmer F."/>
            <person name="Labrenz M."/>
            <person name="Spormann A.M."/>
            <person name="Op den Camp H."/>
            <person name="Overmann J."/>
            <person name="Amann R."/>
            <person name="Jetten M.S.M."/>
            <person name="Mascher T."/>
            <person name="Medema M.H."/>
            <person name="Devos D.P."/>
            <person name="Kaster A.-K."/>
            <person name="Ovreas L."/>
            <person name="Rohde M."/>
            <person name="Galperin M.Y."/>
            <person name="Jogler C."/>
        </authorList>
    </citation>
    <scope>NUCLEOTIDE SEQUENCE [LARGE SCALE GENOMIC DNA]</scope>
    <source>
        <strain evidence="1 2">Pan44</strain>
    </source>
</reference>
<sequence length="424" mass="44505">MRERESGRWKRVMCLVAAFCGGFILPAVSVEVSAADVPAAEGTWSIEGECTDGEGVRLGGVEVEVFLRIRFAEPGEPVCNTTSDATGRFRIPDLPVRSIHARPEHSYYVVARSPGRTSAVRVVESGSARPKLLEMKLRDRPGQVSGRVTDSAGKPIAGAIIAAIPIGAHPCAAIMAAESDADGRYSIEDLEPIGPSAPARPGGPVLARFLRVYHPDYPITVATVTETPQVLDVTLRPGGRLEGRVMDAATGRPAEGVTVIAKGLTTRADAFATTNRDGEYRFQLLPDAYAIRCDAEERTCVPLVGIDVQEGATQAAADLSLIEGALIEGVVENAATGLPATVDSTGRVLSITLRGPAFPQTIGAVGSAAVQADGTFRIRAAPGLNQVYPGLGIRAVSITPSGTLDVKEGERVGVRITVNLPEAK</sequence>
<evidence type="ECO:0008006" key="3">
    <source>
        <dbReference type="Google" id="ProtNLM"/>
    </source>
</evidence>
<gene>
    <name evidence="1" type="ORF">Pan44_14070</name>
</gene>
<dbReference type="Gene3D" id="2.60.40.1120">
    <property type="entry name" value="Carboxypeptidase-like, regulatory domain"/>
    <property type="match status" value="2"/>
</dbReference>
<keyword evidence="2" id="KW-1185">Reference proteome</keyword>
<evidence type="ECO:0000313" key="2">
    <source>
        <dbReference type="Proteomes" id="UP000315700"/>
    </source>
</evidence>
<dbReference type="KEGG" id="ccos:Pan44_14070"/>
<dbReference type="Proteomes" id="UP000315700">
    <property type="component" value="Chromosome"/>
</dbReference>
<dbReference type="InParanoid" id="A0A517SB67"/>
<dbReference type="OrthoDB" id="256352at2"/>
<dbReference type="InterPro" id="IPR008969">
    <property type="entry name" value="CarboxyPept-like_regulatory"/>
</dbReference>
<dbReference type="SUPFAM" id="SSF49464">
    <property type="entry name" value="Carboxypeptidase regulatory domain-like"/>
    <property type="match status" value="2"/>
</dbReference>
<proteinExistence type="predicted"/>
<organism evidence="1 2">
    <name type="scientific">Caulifigura coniformis</name>
    <dbReference type="NCBI Taxonomy" id="2527983"/>
    <lineage>
        <taxon>Bacteria</taxon>
        <taxon>Pseudomonadati</taxon>
        <taxon>Planctomycetota</taxon>
        <taxon>Planctomycetia</taxon>
        <taxon>Planctomycetales</taxon>
        <taxon>Planctomycetaceae</taxon>
        <taxon>Caulifigura</taxon>
    </lineage>
</organism>
<dbReference type="EMBL" id="CP036271">
    <property type="protein sequence ID" value="QDT53390.1"/>
    <property type="molecule type" value="Genomic_DNA"/>
</dbReference>